<dbReference type="RefSeq" id="WP_097612267.1">
    <property type="nucleotide sequence ID" value="NZ_NWSV01000005.1"/>
</dbReference>
<dbReference type="InterPro" id="IPR010266">
    <property type="entry name" value="NnrS"/>
</dbReference>
<gene>
    <name evidence="2" type="ORF">CO666_11200</name>
</gene>
<dbReference type="AlphaFoldDB" id="A0A2A6JEE7"/>
<proteinExistence type="predicted"/>
<dbReference type="EMBL" id="NWSV01000005">
    <property type="protein sequence ID" value="PDT04531.1"/>
    <property type="molecule type" value="Genomic_DNA"/>
</dbReference>
<accession>A0A2A6JEE7</accession>
<keyword evidence="1" id="KW-0472">Membrane</keyword>
<dbReference type="Pfam" id="PF05940">
    <property type="entry name" value="NnrS"/>
    <property type="match status" value="1"/>
</dbReference>
<feature type="transmembrane region" description="Helical" evidence="1">
    <location>
        <begin position="277"/>
        <end position="298"/>
    </location>
</feature>
<feature type="transmembrane region" description="Helical" evidence="1">
    <location>
        <begin position="122"/>
        <end position="141"/>
    </location>
</feature>
<feature type="transmembrane region" description="Helical" evidence="1">
    <location>
        <begin position="365"/>
        <end position="386"/>
    </location>
</feature>
<feature type="transmembrane region" description="Helical" evidence="1">
    <location>
        <begin position="222"/>
        <end position="241"/>
    </location>
</feature>
<feature type="transmembrane region" description="Helical" evidence="1">
    <location>
        <begin position="153"/>
        <end position="169"/>
    </location>
</feature>
<feature type="transmembrane region" description="Helical" evidence="1">
    <location>
        <begin position="343"/>
        <end position="359"/>
    </location>
</feature>
<feature type="transmembrane region" description="Helical" evidence="1">
    <location>
        <begin position="304"/>
        <end position="323"/>
    </location>
</feature>
<keyword evidence="3" id="KW-1185">Reference proteome</keyword>
<dbReference type="Proteomes" id="UP000220768">
    <property type="component" value="Unassembled WGS sequence"/>
</dbReference>
<feature type="transmembrane region" description="Helical" evidence="1">
    <location>
        <begin position="99"/>
        <end position="116"/>
    </location>
</feature>
<comment type="caution">
    <text evidence="2">The sequence shown here is derived from an EMBL/GenBank/DDBJ whole genome shotgun (WGS) entry which is preliminary data.</text>
</comment>
<feature type="transmembrane region" description="Helical" evidence="1">
    <location>
        <begin position="181"/>
        <end position="202"/>
    </location>
</feature>
<feature type="transmembrane region" description="Helical" evidence="1">
    <location>
        <begin position="69"/>
        <end position="87"/>
    </location>
</feature>
<feature type="transmembrane region" description="Helical" evidence="1">
    <location>
        <begin position="21"/>
        <end position="49"/>
    </location>
</feature>
<evidence type="ECO:0000313" key="3">
    <source>
        <dbReference type="Proteomes" id="UP000220768"/>
    </source>
</evidence>
<protein>
    <submittedName>
        <fullName evidence="2">Short-chain dehydrogenase</fullName>
    </submittedName>
</protein>
<organism evidence="2 3">
    <name type="scientific">Rhizobium chutanense</name>
    <dbReference type="NCBI Taxonomy" id="2035448"/>
    <lineage>
        <taxon>Bacteria</taxon>
        <taxon>Pseudomonadati</taxon>
        <taxon>Pseudomonadota</taxon>
        <taxon>Alphaproteobacteria</taxon>
        <taxon>Hyphomicrobiales</taxon>
        <taxon>Rhizobiaceae</taxon>
        <taxon>Rhizobium/Agrobacterium group</taxon>
        <taxon>Rhizobium</taxon>
    </lineage>
</organism>
<name>A0A2A6JEE7_9HYPH</name>
<reference evidence="2 3" key="1">
    <citation type="submission" date="2017-09" db="EMBL/GenBank/DDBJ databases">
        <title>Comparative genomics of rhizobia isolated from Phaseolus vulgaris in China.</title>
        <authorList>
            <person name="Tong W."/>
        </authorList>
    </citation>
    <scope>NUCLEOTIDE SEQUENCE [LARGE SCALE GENOMIC DNA]</scope>
    <source>
        <strain evidence="2 3">C5</strain>
    </source>
</reference>
<sequence length="404" mass="43483">MQTIKDVETRAPRGMSRSGMVLFSYGFRPFFLAAALWAIVSIGLWTAFLNDGVAVASDYGTLYWHAHEMLFGFAPAVLAGFLLTAIPNWTGRLPISGRPLAALFAVWCIGRFAMLFSGSIGLTAAAAIDSLFLPLMLALSAREVIAGRKWKDLKVIAGLAVLSAANLFFHLEVIGDGNPALAIRLGLGAYVLLVTIVGGRILPSFTRNWINQRGRTDFPVAYNRFDAAAIVVGAISLAAWAVAPEAVATGFFAAVAAMMNAIRLFRWRGWTTWPEPILFVLHIAYGFVPLGFAAVALGPMGLPQVAVLHLFAIGAMSMMMLAVMTRASRGHTGRKLKSSRVTNASYIVLAAVALLRPMAELTPAFTTQILMASAVGWTVAFGLFALEHAPFLCRDRKPLAARKP</sequence>
<evidence type="ECO:0000313" key="2">
    <source>
        <dbReference type="EMBL" id="PDT04531.1"/>
    </source>
</evidence>
<evidence type="ECO:0000256" key="1">
    <source>
        <dbReference type="SAM" id="Phobius"/>
    </source>
</evidence>
<keyword evidence="1" id="KW-1133">Transmembrane helix</keyword>
<keyword evidence="1" id="KW-0812">Transmembrane</keyword>
<feature type="transmembrane region" description="Helical" evidence="1">
    <location>
        <begin position="247"/>
        <end position="265"/>
    </location>
</feature>